<sequence>MADTDWGNQTSITEFILLGFGDIPELEIFLFLLFLLIYIVTVSGNVLIIVLAITERNLHTPMYFFLGNLSCLETCYTSTILPRVLASLLTGDKTISISGCLTQCYFIGFFAGAEYYLLAVMSYDRFLAICKPLHYAVLMNDRFCLQLAAGSWINGFLAMTIVIVLMLQLIFCGPNEIDHFYCESTEILNLYCSDTNQIDLVITFLAAIFTLPPFVLTVASYVCIIITILRIPSTTGRQKAFSTCSSHLTVVTIFYGAIMILYMLPKTNSLRALNKVFSVFYTVLTPMANPFIYSLRNTDVKDTIGKMVSKCLDFTRNQRSCGFFLSV</sequence>
<keyword evidence="11 12" id="KW-0807">Transducer</keyword>
<dbReference type="OMA" id="YCESTEI"/>
<organism evidence="15 16">
    <name type="scientific">Chelonoidis abingdonii</name>
    <name type="common">Abingdon island giant tortoise</name>
    <name type="synonym">Testudo abingdonii</name>
    <dbReference type="NCBI Taxonomy" id="106734"/>
    <lineage>
        <taxon>Eukaryota</taxon>
        <taxon>Metazoa</taxon>
        <taxon>Chordata</taxon>
        <taxon>Craniata</taxon>
        <taxon>Vertebrata</taxon>
        <taxon>Euteleostomi</taxon>
        <taxon>Archelosauria</taxon>
        <taxon>Testudinata</taxon>
        <taxon>Testudines</taxon>
        <taxon>Cryptodira</taxon>
        <taxon>Durocryptodira</taxon>
        <taxon>Testudinoidea</taxon>
        <taxon>Testudinidae</taxon>
        <taxon>Chelonoidis</taxon>
    </lineage>
</organism>
<feature type="transmembrane region" description="Helical" evidence="13">
    <location>
        <begin position="63"/>
        <end position="85"/>
    </location>
</feature>
<dbReference type="GO" id="GO:0004984">
    <property type="term" value="F:olfactory receptor activity"/>
    <property type="evidence" value="ECO:0007669"/>
    <property type="project" value="InterPro"/>
</dbReference>
<dbReference type="GO" id="GO:0004930">
    <property type="term" value="F:G protein-coupled receptor activity"/>
    <property type="evidence" value="ECO:0007669"/>
    <property type="project" value="UniProtKB-KW"/>
</dbReference>
<keyword evidence="4 12" id="KW-0812">Transmembrane</keyword>
<dbReference type="AlphaFoldDB" id="A0A8C0GR23"/>
<accession>A0A8C0GR23</accession>
<keyword evidence="3 13" id="KW-0716">Sensory transduction</keyword>
<dbReference type="Gene3D" id="1.20.1070.10">
    <property type="entry name" value="Rhodopsin 7-helix transmembrane proteins"/>
    <property type="match status" value="1"/>
</dbReference>
<dbReference type="FunFam" id="1.20.1070.10:FF:000010">
    <property type="entry name" value="Olfactory receptor"/>
    <property type="match status" value="1"/>
</dbReference>
<evidence type="ECO:0000256" key="11">
    <source>
        <dbReference type="ARBA" id="ARBA00023224"/>
    </source>
</evidence>
<evidence type="ECO:0000313" key="16">
    <source>
        <dbReference type="Proteomes" id="UP000694404"/>
    </source>
</evidence>
<dbReference type="GO" id="GO:0005886">
    <property type="term" value="C:plasma membrane"/>
    <property type="evidence" value="ECO:0007669"/>
    <property type="project" value="UniProtKB-SubCell"/>
</dbReference>
<dbReference type="PROSITE" id="PS50262">
    <property type="entry name" value="G_PROTEIN_RECEP_F1_2"/>
    <property type="match status" value="1"/>
</dbReference>
<evidence type="ECO:0000256" key="9">
    <source>
        <dbReference type="ARBA" id="ARBA00023170"/>
    </source>
</evidence>
<keyword evidence="10" id="KW-0325">Glycoprotein</keyword>
<proteinExistence type="inferred from homology"/>
<keyword evidence="7 12" id="KW-0297">G-protein coupled receptor</keyword>
<feature type="domain" description="G-protein coupled receptors family 1 profile" evidence="14">
    <location>
        <begin position="44"/>
        <end position="293"/>
    </location>
</feature>
<keyword evidence="6 13" id="KW-1133">Transmembrane helix</keyword>
<dbReference type="InterPro" id="IPR017452">
    <property type="entry name" value="GPCR_Rhodpsn_7TM"/>
</dbReference>
<dbReference type="SUPFAM" id="SSF81321">
    <property type="entry name" value="Family A G protein-coupled receptor-like"/>
    <property type="match status" value="1"/>
</dbReference>
<evidence type="ECO:0000256" key="6">
    <source>
        <dbReference type="ARBA" id="ARBA00022989"/>
    </source>
</evidence>
<evidence type="ECO:0000259" key="14">
    <source>
        <dbReference type="PROSITE" id="PS50262"/>
    </source>
</evidence>
<evidence type="ECO:0000256" key="4">
    <source>
        <dbReference type="ARBA" id="ARBA00022692"/>
    </source>
</evidence>
<dbReference type="Pfam" id="PF13853">
    <property type="entry name" value="7tm_4"/>
    <property type="match status" value="1"/>
</dbReference>
<feature type="transmembrane region" description="Helical" evidence="13">
    <location>
        <begin position="143"/>
        <end position="171"/>
    </location>
</feature>
<reference evidence="15" key="2">
    <citation type="submission" date="2025-09" db="UniProtKB">
        <authorList>
            <consortium name="Ensembl"/>
        </authorList>
    </citation>
    <scope>IDENTIFICATION</scope>
</reference>
<dbReference type="GeneID" id="116816455"/>
<keyword evidence="9 12" id="KW-0675">Receptor</keyword>
<evidence type="ECO:0000256" key="13">
    <source>
        <dbReference type="RuleBase" id="RU363047"/>
    </source>
</evidence>
<evidence type="ECO:0000256" key="2">
    <source>
        <dbReference type="ARBA" id="ARBA00022475"/>
    </source>
</evidence>
<dbReference type="PROSITE" id="PS00237">
    <property type="entry name" value="G_PROTEIN_RECEP_F1_1"/>
    <property type="match status" value="1"/>
</dbReference>
<comment type="similarity">
    <text evidence="12">Belongs to the G-protein coupled receptor 1 family.</text>
</comment>
<feature type="transmembrane region" description="Helical" evidence="13">
    <location>
        <begin position="28"/>
        <end position="51"/>
    </location>
</feature>
<dbReference type="Ensembl" id="ENSCABT00000013280.1">
    <property type="protein sequence ID" value="ENSCABP00000012111.1"/>
    <property type="gene ID" value="ENSCABG00000009069.1"/>
</dbReference>
<evidence type="ECO:0000313" key="15">
    <source>
        <dbReference type="Ensembl" id="ENSCABP00000012111.1"/>
    </source>
</evidence>
<protein>
    <recommendedName>
        <fullName evidence="13">Olfactory receptor</fullName>
    </recommendedName>
</protein>
<comment type="subcellular location">
    <subcellularLocation>
        <location evidence="1 13">Cell membrane</location>
        <topology evidence="1 13">Multi-pass membrane protein</topology>
    </subcellularLocation>
</comment>
<evidence type="ECO:0000256" key="3">
    <source>
        <dbReference type="ARBA" id="ARBA00022606"/>
    </source>
</evidence>
<keyword evidence="5 13" id="KW-0552">Olfaction</keyword>
<evidence type="ECO:0000256" key="8">
    <source>
        <dbReference type="ARBA" id="ARBA00023136"/>
    </source>
</evidence>
<dbReference type="CDD" id="cd15911">
    <property type="entry name" value="7tmA_OR11A-like"/>
    <property type="match status" value="1"/>
</dbReference>
<feature type="transmembrane region" description="Helical" evidence="13">
    <location>
        <begin position="276"/>
        <end position="295"/>
    </location>
</feature>
<feature type="transmembrane region" description="Helical" evidence="13">
    <location>
        <begin position="241"/>
        <end position="264"/>
    </location>
</feature>
<dbReference type="RefSeq" id="XP_032621591.1">
    <property type="nucleotide sequence ID" value="XM_032765700.1"/>
</dbReference>
<dbReference type="InterPro" id="IPR050516">
    <property type="entry name" value="Olfactory_GPCR"/>
</dbReference>
<dbReference type="PANTHER" id="PTHR26452">
    <property type="entry name" value="OLFACTORY RECEPTOR"/>
    <property type="match status" value="1"/>
</dbReference>
<keyword evidence="2 13" id="KW-1003">Cell membrane</keyword>
<dbReference type="PRINTS" id="PR00237">
    <property type="entry name" value="GPCRRHODOPSN"/>
</dbReference>
<dbReference type="KEGG" id="cabi:116816455"/>
<feature type="transmembrane region" description="Helical" evidence="13">
    <location>
        <begin position="105"/>
        <end position="123"/>
    </location>
</feature>
<dbReference type="GeneTree" id="ENSGT01150000286948"/>
<keyword evidence="16" id="KW-1185">Reference proteome</keyword>
<dbReference type="Proteomes" id="UP000694404">
    <property type="component" value="Unplaced"/>
</dbReference>
<evidence type="ECO:0000256" key="7">
    <source>
        <dbReference type="ARBA" id="ARBA00023040"/>
    </source>
</evidence>
<dbReference type="PRINTS" id="PR00245">
    <property type="entry name" value="OLFACTORYR"/>
</dbReference>
<gene>
    <name evidence="15" type="primary">LOC116816455</name>
</gene>
<evidence type="ECO:0000256" key="10">
    <source>
        <dbReference type="ARBA" id="ARBA00023180"/>
    </source>
</evidence>
<evidence type="ECO:0000256" key="1">
    <source>
        <dbReference type="ARBA" id="ARBA00004651"/>
    </source>
</evidence>
<dbReference type="InterPro" id="IPR000725">
    <property type="entry name" value="Olfact_rcpt"/>
</dbReference>
<reference evidence="15" key="1">
    <citation type="submission" date="2025-08" db="UniProtKB">
        <authorList>
            <consortium name="Ensembl"/>
        </authorList>
    </citation>
    <scope>IDENTIFICATION</scope>
</reference>
<evidence type="ECO:0000256" key="5">
    <source>
        <dbReference type="ARBA" id="ARBA00022725"/>
    </source>
</evidence>
<keyword evidence="8 13" id="KW-0472">Membrane</keyword>
<name>A0A8C0GR23_CHEAB</name>
<evidence type="ECO:0000256" key="12">
    <source>
        <dbReference type="RuleBase" id="RU000688"/>
    </source>
</evidence>
<dbReference type="InterPro" id="IPR000276">
    <property type="entry name" value="GPCR_Rhodpsn"/>
</dbReference>
<feature type="transmembrane region" description="Helical" evidence="13">
    <location>
        <begin position="200"/>
        <end position="229"/>
    </location>
</feature>